<evidence type="ECO:0000256" key="3">
    <source>
        <dbReference type="ARBA" id="ARBA00022527"/>
    </source>
</evidence>
<dbReference type="AlphaFoldDB" id="A0A1I5NCF5"/>
<evidence type="ECO:0000256" key="10">
    <source>
        <dbReference type="ARBA" id="ARBA00047899"/>
    </source>
</evidence>
<evidence type="ECO:0000256" key="8">
    <source>
        <dbReference type="ARBA" id="ARBA00022840"/>
    </source>
</evidence>
<keyword evidence="9" id="KW-0460">Magnesium</keyword>
<dbReference type="Pfam" id="PF01163">
    <property type="entry name" value="RIO1"/>
    <property type="match status" value="1"/>
</dbReference>
<dbReference type="InterPro" id="IPR011009">
    <property type="entry name" value="Kinase-like_dom_sf"/>
</dbReference>
<dbReference type="SUPFAM" id="SSF56112">
    <property type="entry name" value="Protein kinase-like (PK-like)"/>
    <property type="match status" value="1"/>
</dbReference>
<name>A0A1I5NCF5_9PSED</name>
<evidence type="ECO:0000256" key="6">
    <source>
        <dbReference type="ARBA" id="ARBA00022741"/>
    </source>
</evidence>
<gene>
    <name evidence="14" type="ORF">SAMN05216190_10666</name>
</gene>
<dbReference type="NCBIfam" id="NF041645">
    <property type="entry name" value="prot_kin_PA4780"/>
    <property type="match status" value="1"/>
</dbReference>
<evidence type="ECO:0000256" key="4">
    <source>
        <dbReference type="ARBA" id="ARBA00022679"/>
    </source>
</evidence>
<keyword evidence="15" id="KW-1185">Reference proteome</keyword>
<evidence type="ECO:0000313" key="14">
    <source>
        <dbReference type="EMBL" id="SFP18901.1"/>
    </source>
</evidence>
<keyword evidence="5" id="KW-0479">Metal-binding</keyword>
<dbReference type="CDD" id="cd05145">
    <property type="entry name" value="RIO1_like"/>
    <property type="match status" value="1"/>
</dbReference>
<dbReference type="STRING" id="289003.SAMN05216190_10666"/>
<protein>
    <recommendedName>
        <fullName evidence="2">non-specific serine/threonine protein kinase</fullName>
        <ecNumber evidence="2">2.7.11.1</ecNumber>
    </recommendedName>
</protein>
<keyword evidence="7 14" id="KW-0418">Kinase</keyword>
<accession>A0A1I5NCF5</accession>
<evidence type="ECO:0000256" key="11">
    <source>
        <dbReference type="ARBA" id="ARBA00048679"/>
    </source>
</evidence>
<dbReference type="EC" id="2.7.11.1" evidence="2"/>
<dbReference type="GO" id="GO:0005524">
    <property type="term" value="F:ATP binding"/>
    <property type="evidence" value="ECO:0007669"/>
    <property type="project" value="UniProtKB-KW"/>
</dbReference>
<reference evidence="15" key="1">
    <citation type="submission" date="2016-10" db="EMBL/GenBank/DDBJ databases">
        <authorList>
            <person name="Varghese N."/>
            <person name="Submissions S."/>
        </authorList>
    </citation>
    <scope>NUCLEOTIDE SEQUENCE [LARGE SCALE GENOMIC DNA]</scope>
    <source>
        <strain evidence="15">DSM 17834</strain>
    </source>
</reference>
<dbReference type="GO" id="GO:0046872">
    <property type="term" value="F:metal ion binding"/>
    <property type="evidence" value="ECO:0007669"/>
    <property type="project" value="UniProtKB-KW"/>
</dbReference>
<dbReference type="Proteomes" id="UP000198784">
    <property type="component" value="Unassembled WGS sequence"/>
</dbReference>
<dbReference type="PANTHER" id="PTHR45723">
    <property type="entry name" value="SERINE/THREONINE-PROTEIN KINASE RIO1"/>
    <property type="match status" value="1"/>
</dbReference>
<comment type="catalytic activity">
    <reaction evidence="11">
        <text>L-seryl-[protein] + ATP = O-phospho-L-seryl-[protein] + ADP + H(+)</text>
        <dbReference type="Rhea" id="RHEA:17989"/>
        <dbReference type="Rhea" id="RHEA-COMP:9863"/>
        <dbReference type="Rhea" id="RHEA-COMP:11604"/>
        <dbReference type="ChEBI" id="CHEBI:15378"/>
        <dbReference type="ChEBI" id="CHEBI:29999"/>
        <dbReference type="ChEBI" id="CHEBI:30616"/>
        <dbReference type="ChEBI" id="CHEBI:83421"/>
        <dbReference type="ChEBI" id="CHEBI:456216"/>
        <dbReference type="EC" id="2.7.11.1"/>
    </reaction>
</comment>
<feature type="region of interest" description="Disordered" evidence="12">
    <location>
        <begin position="305"/>
        <end position="325"/>
    </location>
</feature>
<evidence type="ECO:0000256" key="5">
    <source>
        <dbReference type="ARBA" id="ARBA00022723"/>
    </source>
</evidence>
<proteinExistence type="inferred from homology"/>
<evidence type="ECO:0000256" key="1">
    <source>
        <dbReference type="ARBA" id="ARBA00009196"/>
    </source>
</evidence>
<comment type="similarity">
    <text evidence="1">Belongs to the protein kinase superfamily. RIO-type Ser/Thr kinase family.</text>
</comment>
<keyword evidence="3" id="KW-0723">Serine/threonine-protein kinase</keyword>
<keyword evidence="8" id="KW-0067">ATP-binding</keyword>
<organism evidence="14 15">
    <name type="scientific">Pseudomonas borbori</name>
    <dbReference type="NCBI Taxonomy" id="289003"/>
    <lineage>
        <taxon>Bacteria</taxon>
        <taxon>Pseudomonadati</taxon>
        <taxon>Pseudomonadota</taxon>
        <taxon>Gammaproteobacteria</taxon>
        <taxon>Pseudomonadales</taxon>
        <taxon>Pseudomonadaceae</taxon>
        <taxon>Pseudomonas</taxon>
    </lineage>
</organism>
<evidence type="ECO:0000259" key="13">
    <source>
        <dbReference type="SMART" id="SM00090"/>
    </source>
</evidence>
<evidence type="ECO:0000256" key="2">
    <source>
        <dbReference type="ARBA" id="ARBA00012513"/>
    </source>
</evidence>
<sequence>MTRGLGSARGLPYNGAVYANRATQDPRLKLMKTPKRIEPLVEAGLVDEVMRPLMSGKEAAVYVVRCGDELRCAKVYKEANKRSFRQAAQYQEGRKVRSSRDMRAMSKGTKYGRKGQEDAWQNAEVAALFHLAGAGVRVPKPYDFLEGVLLMELVLDDEGNVAPRLNDVDLHPQDAREFHAFMIGEVVKMLCAGLVHGDLSEFNVLLGPEGPVIIDLPQAVDAAANSHAFSMLERDVGNMAAYFGQFAPELKFSKYAKEMWALYEAGELTPDSPLTGEFDDPEEAADIDAVMREIKATLAEEARRQALLNAEDAPVGEEPPPPWAQ</sequence>
<dbReference type="InterPro" id="IPR018934">
    <property type="entry name" value="RIO_dom"/>
</dbReference>
<dbReference type="PROSITE" id="PS01245">
    <property type="entry name" value="RIO1"/>
    <property type="match status" value="1"/>
</dbReference>
<evidence type="ECO:0000256" key="9">
    <source>
        <dbReference type="ARBA" id="ARBA00022842"/>
    </source>
</evidence>
<dbReference type="EMBL" id="FOWX01000006">
    <property type="protein sequence ID" value="SFP18901.1"/>
    <property type="molecule type" value="Genomic_DNA"/>
</dbReference>
<dbReference type="InterPro" id="IPR018935">
    <property type="entry name" value="RIO_kinase_CS"/>
</dbReference>
<keyword evidence="4" id="KW-0808">Transferase</keyword>
<comment type="catalytic activity">
    <reaction evidence="10">
        <text>L-threonyl-[protein] + ATP = O-phospho-L-threonyl-[protein] + ADP + H(+)</text>
        <dbReference type="Rhea" id="RHEA:46608"/>
        <dbReference type="Rhea" id="RHEA-COMP:11060"/>
        <dbReference type="Rhea" id="RHEA-COMP:11605"/>
        <dbReference type="ChEBI" id="CHEBI:15378"/>
        <dbReference type="ChEBI" id="CHEBI:30013"/>
        <dbReference type="ChEBI" id="CHEBI:30616"/>
        <dbReference type="ChEBI" id="CHEBI:61977"/>
        <dbReference type="ChEBI" id="CHEBI:456216"/>
        <dbReference type="EC" id="2.7.11.1"/>
    </reaction>
</comment>
<dbReference type="SMART" id="SM00090">
    <property type="entry name" value="RIO"/>
    <property type="match status" value="1"/>
</dbReference>
<dbReference type="InterPro" id="IPR048148">
    <property type="entry name" value="Prot_kin_PA4780"/>
</dbReference>
<evidence type="ECO:0000256" key="7">
    <source>
        <dbReference type="ARBA" id="ARBA00022777"/>
    </source>
</evidence>
<dbReference type="InterPro" id="IPR000687">
    <property type="entry name" value="RIO_kinase"/>
</dbReference>
<evidence type="ECO:0000313" key="15">
    <source>
        <dbReference type="Proteomes" id="UP000198784"/>
    </source>
</evidence>
<dbReference type="Gene3D" id="1.10.510.10">
    <property type="entry name" value="Transferase(Phosphotransferase) domain 1"/>
    <property type="match status" value="1"/>
</dbReference>
<keyword evidence="6" id="KW-0547">Nucleotide-binding</keyword>
<dbReference type="Gene3D" id="3.30.200.20">
    <property type="entry name" value="Phosphorylase Kinase, domain 1"/>
    <property type="match status" value="1"/>
</dbReference>
<dbReference type="InterPro" id="IPR051272">
    <property type="entry name" value="RIO-type_Ser/Thr_kinase"/>
</dbReference>
<feature type="compositionally biased region" description="Basic and acidic residues" evidence="12">
    <location>
        <begin position="92"/>
        <end position="104"/>
    </location>
</feature>
<feature type="region of interest" description="Disordered" evidence="12">
    <location>
        <begin position="90"/>
        <end position="110"/>
    </location>
</feature>
<evidence type="ECO:0000256" key="12">
    <source>
        <dbReference type="SAM" id="MobiDB-lite"/>
    </source>
</evidence>
<dbReference type="GO" id="GO:0004674">
    <property type="term" value="F:protein serine/threonine kinase activity"/>
    <property type="evidence" value="ECO:0007669"/>
    <property type="project" value="UniProtKB-KW"/>
</dbReference>
<feature type="domain" description="RIO kinase" evidence="13">
    <location>
        <begin position="20"/>
        <end position="264"/>
    </location>
</feature>